<keyword evidence="2" id="KW-1185">Reference proteome</keyword>
<reference evidence="1 2" key="1">
    <citation type="submission" date="2018-05" db="EMBL/GenBank/DDBJ databases">
        <title>Genomic Encyclopedia of Archaeal and Bacterial Type Strains, Phase II (KMG-II): from individual species to whole genera.</title>
        <authorList>
            <person name="Goeker M."/>
        </authorList>
    </citation>
    <scope>NUCLEOTIDE SEQUENCE [LARGE SCALE GENOMIC DNA]</scope>
    <source>
        <strain evidence="1 2">DSM 45184</strain>
    </source>
</reference>
<dbReference type="EMBL" id="QGGR01000008">
    <property type="protein sequence ID" value="PWK47151.1"/>
    <property type="molecule type" value="Genomic_DNA"/>
</dbReference>
<name>A0A316FE28_9ACTN</name>
<sequence>MALGPLELMVLSFPAERLGEGVRATLALLAVAGEMRVVDVLVIRTDGAGGACAVELSELPCLHGEVHLARLASGLITESDIDDVAGLVDGQTDALAVLLEHRWVQDLAGPVAASSGCIVALTHIPGAPWHSRVPVTSLT</sequence>
<accession>A0A316FE28</accession>
<gene>
    <name evidence="1" type="ORF">BC793_108266</name>
</gene>
<dbReference type="AlphaFoldDB" id="A0A316FE28"/>
<evidence type="ECO:0000313" key="1">
    <source>
        <dbReference type="EMBL" id="PWK47151.1"/>
    </source>
</evidence>
<dbReference type="Proteomes" id="UP000245697">
    <property type="component" value="Unassembled WGS sequence"/>
</dbReference>
<protein>
    <submittedName>
        <fullName evidence="1">Uncharacterized protein</fullName>
    </submittedName>
</protein>
<organism evidence="1 2">
    <name type="scientific">Actinoplanes xinjiangensis</name>
    <dbReference type="NCBI Taxonomy" id="512350"/>
    <lineage>
        <taxon>Bacteria</taxon>
        <taxon>Bacillati</taxon>
        <taxon>Actinomycetota</taxon>
        <taxon>Actinomycetes</taxon>
        <taxon>Micromonosporales</taxon>
        <taxon>Micromonosporaceae</taxon>
        <taxon>Actinoplanes</taxon>
    </lineage>
</organism>
<proteinExistence type="predicted"/>
<dbReference type="InterPro" id="IPR046288">
    <property type="entry name" value="DUF6325"/>
</dbReference>
<dbReference type="OrthoDB" id="1779644at2"/>
<evidence type="ECO:0000313" key="2">
    <source>
        <dbReference type="Proteomes" id="UP000245697"/>
    </source>
</evidence>
<comment type="caution">
    <text evidence="1">The sequence shown here is derived from an EMBL/GenBank/DDBJ whole genome shotgun (WGS) entry which is preliminary data.</text>
</comment>
<dbReference type="RefSeq" id="WP_109594680.1">
    <property type="nucleotide sequence ID" value="NZ_BONA01000049.1"/>
</dbReference>
<dbReference type="Pfam" id="PF19850">
    <property type="entry name" value="DUF6325"/>
    <property type="match status" value="1"/>
</dbReference>